<evidence type="ECO:0000313" key="2">
    <source>
        <dbReference type="Proteomes" id="UP001550850"/>
    </source>
</evidence>
<accession>A0ABV2YPQ7</accession>
<comment type="caution">
    <text evidence="1">The sequence shown here is derived from an EMBL/GenBank/DDBJ whole genome shotgun (WGS) entry which is preliminary data.</text>
</comment>
<keyword evidence="2" id="KW-1185">Reference proteome</keyword>
<reference evidence="1 2" key="1">
    <citation type="submission" date="2024-06" db="EMBL/GenBank/DDBJ databases">
        <title>The Natural Products Discovery Center: Release of the First 8490 Sequenced Strains for Exploring Actinobacteria Biosynthetic Diversity.</title>
        <authorList>
            <person name="Kalkreuter E."/>
            <person name="Kautsar S.A."/>
            <person name="Yang D."/>
            <person name="Bader C.D."/>
            <person name="Teijaro C.N."/>
            <person name="Fluegel L."/>
            <person name="Davis C.M."/>
            <person name="Simpson J.R."/>
            <person name="Lauterbach L."/>
            <person name="Steele A.D."/>
            <person name="Gui C."/>
            <person name="Meng S."/>
            <person name="Li G."/>
            <person name="Viehrig K."/>
            <person name="Ye F."/>
            <person name="Su P."/>
            <person name="Kiefer A.F."/>
            <person name="Nichols A."/>
            <person name="Cepeda A.J."/>
            <person name="Yan W."/>
            <person name="Fan B."/>
            <person name="Jiang Y."/>
            <person name="Adhikari A."/>
            <person name="Zheng C.-J."/>
            <person name="Schuster L."/>
            <person name="Cowan T.M."/>
            <person name="Smanski M.J."/>
            <person name="Chevrette M.G."/>
            <person name="De Carvalho L.P.S."/>
            <person name="Shen B."/>
        </authorList>
    </citation>
    <scope>NUCLEOTIDE SEQUENCE [LARGE SCALE GENOMIC DNA]</scope>
    <source>
        <strain evidence="1 2">NPDC038104</strain>
    </source>
</reference>
<dbReference type="Proteomes" id="UP001550850">
    <property type="component" value="Unassembled WGS sequence"/>
</dbReference>
<sequence>MNTVTHLSAPAASGPLPLSGDHRFALLTARAGLEPELAQRYTSDPVTVLAEFGFAATEPVYGDDFAEAFGASLADGGIGRTLVIDHLDRPGSGAAGGCYGCATIMAPLPGEAGAALA</sequence>
<proteinExistence type="predicted"/>
<organism evidence="1 2">
    <name type="scientific">Streptomyces fragilis</name>
    <dbReference type="NCBI Taxonomy" id="67301"/>
    <lineage>
        <taxon>Bacteria</taxon>
        <taxon>Bacillati</taxon>
        <taxon>Actinomycetota</taxon>
        <taxon>Actinomycetes</taxon>
        <taxon>Kitasatosporales</taxon>
        <taxon>Streptomycetaceae</taxon>
        <taxon>Streptomyces</taxon>
    </lineage>
</organism>
<dbReference type="EMBL" id="JBEZUR010000066">
    <property type="protein sequence ID" value="MEU3557692.1"/>
    <property type="molecule type" value="Genomic_DNA"/>
</dbReference>
<dbReference type="RefSeq" id="WP_108952137.1">
    <property type="nucleotide sequence ID" value="NZ_BEVZ01000002.1"/>
</dbReference>
<gene>
    <name evidence="1" type="ORF">AB0E65_26300</name>
</gene>
<evidence type="ECO:0000313" key="1">
    <source>
        <dbReference type="EMBL" id="MEU3557692.1"/>
    </source>
</evidence>
<name>A0ABV2YPQ7_9ACTN</name>
<protein>
    <submittedName>
        <fullName evidence="1">Uncharacterized protein</fullName>
    </submittedName>
</protein>